<keyword evidence="2" id="KW-0479">Metal-binding</keyword>
<dbReference type="Pfam" id="PF05907">
    <property type="entry name" value="CXXC_Zn-b_euk"/>
    <property type="match status" value="1"/>
</dbReference>
<evidence type="ECO:0000313" key="4">
    <source>
        <dbReference type="Proteomes" id="UP000515211"/>
    </source>
</evidence>
<dbReference type="AlphaFoldDB" id="A0A9C6U152"/>
<keyword evidence="3" id="KW-0862">Zinc</keyword>
<dbReference type="GO" id="GO:0008270">
    <property type="term" value="F:zinc ion binding"/>
    <property type="evidence" value="ECO:0007669"/>
    <property type="project" value="TreeGrafter"/>
</dbReference>
<evidence type="ECO:0000256" key="3">
    <source>
        <dbReference type="ARBA" id="ARBA00022833"/>
    </source>
</evidence>
<reference evidence="4" key="1">
    <citation type="journal article" date="2016" name="Nat. Genet.">
        <title>The genome sequences of Arachis duranensis and Arachis ipaensis, the diploid ancestors of cultivated peanut.</title>
        <authorList>
            <person name="Bertioli D.J."/>
            <person name="Cannon S.B."/>
            <person name="Froenicke L."/>
            <person name="Huang G."/>
            <person name="Farmer A.D."/>
            <person name="Cannon E.K."/>
            <person name="Liu X."/>
            <person name="Gao D."/>
            <person name="Clevenger J."/>
            <person name="Dash S."/>
            <person name="Ren L."/>
            <person name="Moretzsohn M.C."/>
            <person name="Shirasawa K."/>
            <person name="Huang W."/>
            <person name="Vidigal B."/>
            <person name="Abernathy B."/>
            <person name="Chu Y."/>
            <person name="Niederhuth C.E."/>
            <person name="Umale P."/>
            <person name="Araujo A.C."/>
            <person name="Kozik A."/>
            <person name="Kim K.D."/>
            <person name="Burow M.D."/>
            <person name="Varshney R.K."/>
            <person name="Wang X."/>
            <person name="Zhang X."/>
            <person name="Barkley N."/>
            <person name="Guimaraes P.M."/>
            <person name="Isobe S."/>
            <person name="Guo B."/>
            <person name="Liao B."/>
            <person name="Stalker H.T."/>
            <person name="Schmitz R.J."/>
            <person name="Scheffler B.E."/>
            <person name="Leal-Bertioli S.C."/>
            <person name="Xun X."/>
            <person name="Jackson S.A."/>
            <person name="Michelmore R."/>
            <person name="Ozias-Akins P."/>
        </authorList>
    </citation>
    <scope>NUCLEOTIDE SEQUENCE [LARGE SCALE GENOMIC DNA]</scope>
    <source>
        <strain evidence="4">cv. V14167</strain>
    </source>
</reference>
<reference evidence="5" key="2">
    <citation type="submission" date="2025-08" db="UniProtKB">
        <authorList>
            <consortium name="RefSeq"/>
        </authorList>
    </citation>
    <scope>IDENTIFICATION</scope>
    <source>
        <tissue evidence="5">Whole plant</tissue>
    </source>
</reference>
<gene>
    <name evidence="5" type="primary">LOC107495443</name>
</gene>
<dbReference type="RefSeq" id="XP_052119114.1">
    <property type="nucleotide sequence ID" value="XM_052263154.1"/>
</dbReference>
<proteinExistence type="inferred from homology"/>
<dbReference type="SUPFAM" id="SSF141678">
    <property type="entry name" value="MAL13P1.257-like"/>
    <property type="match status" value="1"/>
</dbReference>
<dbReference type="KEGG" id="adu:107495443"/>
<dbReference type="PANTHER" id="PTHR12857:SF0">
    <property type="entry name" value="CXXC MOTIF CONTAINING ZINC BINDING PROTEIN"/>
    <property type="match status" value="1"/>
</dbReference>
<evidence type="ECO:0000256" key="2">
    <source>
        <dbReference type="ARBA" id="ARBA00022723"/>
    </source>
</evidence>
<name>A0A9C6U152_ARADU</name>
<sequence length="153" mass="17658">MIVLIARDRGGTVTRRPEPISPPYHRKFPWTRILNYTQKKPYPRKFPWTWFFDYAPKCKFCGRDGTVAMIEGRGQPLTHSQSQSGKYAPLMLFDCRGYEPVDFVFADGWKAESLEGTRFENIDLSSGDFADYDEKGECPVTISNLRSTFEVVK</sequence>
<dbReference type="InterPro" id="IPR008584">
    <property type="entry name" value="CXXC_Zn-binding_euk"/>
</dbReference>
<dbReference type="PANTHER" id="PTHR12857">
    <property type="entry name" value="CXXC MOTIF CONTAINING ZINC BINDING PROTEIN"/>
    <property type="match status" value="1"/>
</dbReference>
<accession>A0A9C6U152</accession>
<keyword evidence="4" id="KW-1185">Reference proteome</keyword>
<comment type="similarity">
    <text evidence="1">Belongs to the UPF0587 family.</text>
</comment>
<dbReference type="Proteomes" id="UP000515211">
    <property type="component" value="Chromosome 6"/>
</dbReference>
<evidence type="ECO:0000313" key="5">
    <source>
        <dbReference type="RefSeq" id="XP_052119114.1"/>
    </source>
</evidence>
<evidence type="ECO:0000256" key="1">
    <source>
        <dbReference type="ARBA" id="ARBA00007818"/>
    </source>
</evidence>
<protein>
    <submittedName>
        <fullName evidence="5">Uncharacterized protein LOC107495443</fullName>
    </submittedName>
</protein>
<organism evidence="4 5">
    <name type="scientific">Arachis duranensis</name>
    <name type="common">Wild peanut</name>
    <dbReference type="NCBI Taxonomy" id="130453"/>
    <lineage>
        <taxon>Eukaryota</taxon>
        <taxon>Viridiplantae</taxon>
        <taxon>Streptophyta</taxon>
        <taxon>Embryophyta</taxon>
        <taxon>Tracheophyta</taxon>
        <taxon>Spermatophyta</taxon>
        <taxon>Magnoliopsida</taxon>
        <taxon>eudicotyledons</taxon>
        <taxon>Gunneridae</taxon>
        <taxon>Pentapetalae</taxon>
        <taxon>rosids</taxon>
        <taxon>fabids</taxon>
        <taxon>Fabales</taxon>
        <taxon>Fabaceae</taxon>
        <taxon>Papilionoideae</taxon>
        <taxon>50 kb inversion clade</taxon>
        <taxon>dalbergioids sensu lato</taxon>
        <taxon>Dalbergieae</taxon>
        <taxon>Pterocarpus clade</taxon>
        <taxon>Arachis</taxon>
    </lineage>
</organism>
<dbReference type="GeneID" id="107495443"/>